<keyword evidence="2" id="KW-0812">Transmembrane</keyword>
<dbReference type="GO" id="GO:0033781">
    <property type="term" value="F:cholesterol 24-hydroxylase activity"/>
    <property type="evidence" value="ECO:0007669"/>
    <property type="project" value="InterPro"/>
</dbReference>
<gene>
    <name evidence="3" type="ORF">PPAR00522_LOCUS7550</name>
</gene>
<dbReference type="Pfam" id="PF00067">
    <property type="entry name" value="p450"/>
    <property type="match status" value="1"/>
</dbReference>
<dbReference type="PRINTS" id="PR00463">
    <property type="entry name" value="EP450I"/>
</dbReference>
<dbReference type="AlphaFoldDB" id="A0A7S0YBK6"/>
<keyword evidence="2" id="KW-0472">Membrane</keyword>
<dbReference type="Gene3D" id="1.10.630.10">
    <property type="entry name" value="Cytochrome P450"/>
    <property type="match status" value="1"/>
</dbReference>
<dbReference type="InterPro" id="IPR001128">
    <property type="entry name" value="Cyt_P450"/>
</dbReference>
<feature type="transmembrane region" description="Helical" evidence="2">
    <location>
        <begin position="20"/>
        <end position="39"/>
    </location>
</feature>
<dbReference type="GO" id="GO:0005506">
    <property type="term" value="F:iron ion binding"/>
    <property type="evidence" value="ECO:0007669"/>
    <property type="project" value="InterPro"/>
</dbReference>
<dbReference type="SUPFAM" id="SSF48264">
    <property type="entry name" value="Cytochrome P450"/>
    <property type="match status" value="1"/>
</dbReference>
<dbReference type="InterPro" id="IPR039983">
    <property type="entry name" value="CYP46A1"/>
</dbReference>
<dbReference type="EMBL" id="HBFM01011997">
    <property type="protein sequence ID" value="CAD8771148.1"/>
    <property type="molecule type" value="Transcribed_RNA"/>
</dbReference>
<dbReference type="PRINTS" id="PR00385">
    <property type="entry name" value="P450"/>
</dbReference>
<dbReference type="PANTHER" id="PTHR24293">
    <property type="entry name" value="CYTOCHROME P450 FAMILY 46 SUBFAMILY A"/>
    <property type="match status" value="1"/>
</dbReference>
<organism evidence="3">
    <name type="scientific">Polytomella parva</name>
    <dbReference type="NCBI Taxonomy" id="51329"/>
    <lineage>
        <taxon>Eukaryota</taxon>
        <taxon>Viridiplantae</taxon>
        <taxon>Chlorophyta</taxon>
        <taxon>core chlorophytes</taxon>
        <taxon>Chlorophyceae</taxon>
        <taxon>CS clade</taxon>
        <taxon>Chlamydomonadales</taxon>
        <taxon>Chlamydomonadaceae</taxon>
        <taxon>Polytomella</taxon>
    </lineage>
</organism>
<dbReference type="InterPro" id="IPR036396">
    <property type="entry name" value="Cyt_P450_sf"/>
</dbReference>
<evidence type="ECO:0000313" key="3">
    <source>
        <dbReference type="EMBL" id="CAD8771148.1"/>
    </source>
</evidence>
<keyword evidence="1" id="KW-0408">Iron</keyword>
<dbReference type="InterPro" id="IPR002401">
    <property type="entry name" value="Cyt_P450_E_grp-I"/>
</dbReference>
<dbReference type="GO" id="GO:0006707">
    <property type="term" value="P:cholesterol catabolic process"/>
    <property type="evidence" value="ECO:0007669"/>
    <property type="project" value="InterPro"/>
</dbReference>
<evidence type="ECO:0000256" key="1">
    <source>
        <dbReference type="PIRSR" id="PIRSR602401-1"/>
    </source>
</evidence>
<reference evidence="3" key="1">
    <citation type="submission" date="2021-01" db="EMBL/GenBank/DDBJ databases">
        <authorList>
            <person name="Corre E."/>
            <person name="Pelletier E."/>
            <person name="Niang G."/>
            <person name="Scheremetjew M."/>
            <person name="Finn R."/>
            <person name="Kale V."/>
            <person name="Holt S."/>
            <person name="Cochrane G."/>
            <person name="Meng A."/>
            <person name="Brown T."/>
            <person name="Cohen L."/>
        </authorList>
    </citation>
    <scope>NUCLEOTIDE SEQUENCE</scope>
    <source>
        <strain evidence="3">SAG 63-3</strain>
    </source>
</reference>
<proteinExistence type="predicted"/>
<keyword evidence="1" id="KW-0349">Heme</keyword>
<comment type="cofactor">
    <cofactor evidence="1">
        <name>heme</name>
        <dbReference type="ChEBI" id="CHEBI:30413"/>
    </cofactor>
</comment>
<accession>A0A7S0YBK6</accession>
<dbReference type="PANTHER" id="PTHR24293:SF0">
    <property type="entry name" value="CYP46A1 PROTEIN-RELATED"/>
    <property type="match status" value="1"/>
</dbReference>
<keyword evidence="1" id="KW-0479">Metal-binding</keyword>
<sequence>MALQDLLKGTPAENLQLENICATSIICTVIALYMGYRLLKFTRKFLRIRSGLSTIPAAPGCNLFLGHVLEIFKANRKNMAAWDIMEQWVTSSLGPIVKCRILGTWAVIVHKPQALKRIFQTGYKIYEKDLELSYHPFLPILGTGLVTADGALWQKQRILMGPALRADVLDDIIVIAHKCTSALCDKIEAFKKSGKPFDIEEEFRLLTLQVIGEAVLSLSPEECDKVFPVLYLPVMEEANRRVLRPYRKYLPIPEWFRFRSLVSQLNTYLINYFRQRWQERISGAKSARPRPDILDGIFDAIQENNEEWTPALETQLCYEVKTFLLAGHETSATMLTWSTYELARRGDVLERIQAEAKDVFGPNNITPSRRQVDGMTYTFSVLKEALRRYSVVPVVTRRLAVDDELLGHKVPKGTMVICNVQATHNQFENPLVFDPERFMPGGEFDKFDDAVRPYVFVPFIQGPRNCLGQHLAMLEARVVLGLLHKRCRFELAPSAKDVLRHPTVVPVGPMKRILVTAHDP</sequence>
<feature type="binding site" description="axial binding residue" evidence="1">
    <location>
        <position position="466"/>
    </location>
    <ligand>
        <name>heme</name>
        <dbReference type="ChEBI" id="CHEBI:30413"/>
    </ligand>
    <ligandPart>
        <name>Fe</name>
        <dbReference type="ChEBI" id="CHEBI:18248"/>
    </ligandPart>
</feature>
<keyword evidence="2" id="KW-1133">Transmembrane helix</keyword>
<evidence type="ECO:0000256" key="2">
    <source>
        <dbReference type="SAM" id="Phobius"/>
    </source>
</evidence>
<evidence type="ECO:0008006" key="4">
    <source>
        <dbReference type="Google" id="ProtNLM"/>
    </source>
</evidence>
<name>A0A7S0YBK6_9CHLO</name>
<protein>
    <recommendedName>
        <fullName evidence="4">Cytochrome P450</fullName>
    </recommendedName>
</protein>
<dbReference type="GO" id="GO:0020037">
    <property type="term" value="F:heme binding"/>
    <property type="evidence" value="ECO:0007669"/>
    <property type="project" value="InterPro"/>
</dbReference>